<gene>
    <name evidence="2" type="ORF">IAG03_11325</name>
</gene>
<organism evidence="2 3">
    <name type="scientific">Yeguia hominis</name>
    <dbReference type="NCBI Taxonomy" id="2763662"/>
    <lineage>
        <taxon>Bacteria</taxon>
        <taxon>Bacillati</taxon>
        <taxon>Bacillota</taxon>
        <taxon>Clostridia</taxon>
        <taxon>Eubacteriales</taxon>
        <taxon>Yeguiaceae</taxon>
        <taxon>Yeguia</taxon>
    </lineage>
</organism>
<reference evidence="2" key="1">
    <citation type="submission" date="2020-08" db="EMBL/GenBank/DDBJ databases">
        <title>Genome public.</title>
        <authorList>
            <person name="Liu C."/>
            <person name="Sun Q."/>
        </authorList>
    </citation>
    <scope>NUCLEOTIDE SEQUENCE</scope>
    <source>
        <strain evidence="2">NSJ-40</strain>
    </source>
</reference>
<dbReference type="Pfam" id="PF04448">
    <property type="entry name" value="DUF551"/>
    <property type="match status" value="1"/>
</dbReference>
<evidence type="ECO:0000259" key="1">
    <source>
        <dbReference type="Pfam" id="PF04448"/>
    </source>
</evidence>
<keyword evidence="3" id="KW-1185">Reference proteome</keyword>
<proteinExistence type="predicted"/>
<protein>
    <submittedName>
        <fullName evidence="2">DUF551 domain-containing protein</fullName>
    </submittedName>
</protein>
<comment type="caution">
    <text evidence="2">The sequence shown here is derived from an EMBL/GenBank/DDBJ whole genome shotgun (WGS) entry which is preliminary data.</text>
</comment>
<feature type="domain" description="DUF551" evidence="1">
    <location>
        <begin position="2"/>
        <end position="94"/>
    </location>
</feature>
<dbReference type="Proteomes" id="UP000651482">
    <property type="component" value="Unassembled WGS sequence"/>
</dbReference>
<dbReference type="AlphaFoldDB" id="A0A926HTK0"/>
<name>A0A926HTK0_9FIRM</name>
<evidence type="ECO:0000313" key="2">
    <source>
        <dbReference type="EMBL" id="MBC8534561.1"/>
    </source>
</evidence>
<dbReference type="EMBL" id="JACRSN010000019">
    <property type="protein sequence ID" value="MBC8534561.1"/>
    <property type="molecule type" value="Genomic_DNA"/>
</dbReference>
<sequence length="97" mass="11451">MEWISVKDRLPEPPEAIFGNNNFLVAIKSRYPLLDDEDNISIWVACARYDYFQKIWWIDEEDINALMPEDKLLNFILGGGESRITHWMPLPELPKEE</sequence>
<dbReference type="RefSeq" id="WP_249320148.1">
    <property type="nucleotide sequence ID" value="NZ_JACRSN010000019.1"/>
</dbReference>
<dbReference type="InterPro" id="IPR007539">
    <property type="entry name" value="DUF551"/>
</dbReference>
<accession>A0A926HTK0</accession>
<evidence type="ECO:0000313" key="3">
    <source>
        <dbReference type="Proteomes" id="UP000651482"/>
    </source>
</evidence>